<keyword evidence="3 10" id="KW-0255">Endonuclease</keyword>
<sequence>MGKTLFLENARKLRYEAGWVAVHRDGDPRPVLLRADELDCIVVDGKAAFISTYLLDELAARGCSVIFTDSRHMPASILMPLTAATIDTNGRVLTQMSWGAWPRKMLWKKIIECKLDNQANVLAGSGHEREAERLASYAGEVRADDSTGREAAGARRYFQALFGADFIRLPHAGATNSALDYGYSILLSHTACRIAAKGYLNQVGIHHHSKTNPYNLACDLMEPFRPLIDRKVELEHPRELTPSMKRLLASTLADRIPYGLGSYRVSDAIDLWVDGCLRVMEGVGDADGISAPGMP</sequence>
<dbReference type="EMBL" id="CACRTW010000049">
    <property type="protein sequence ID" value="VYU35422.1"/>
    <property type="molecule type" value="Genomic_DNA"/>
</dbReference>
<dbReference type="GO" id="GO:0016787">
    <property type="term" value="F:hydrolase activity"/>
    <property type="evidence" value="ECO:0007669"/>
    <property type="project" value="UniProtKB-KW"/>
</dbReference>
<keyword evidence="5" id="KW-0460">Magnesium</keyword>
<proteinExistence type="predicted"/>
<dbReference type="NCBIfam" id="TIGR00287">
    <property type="entry name" value="cas1"/>
    <property type="match status" value="1"/>
</dbReference>
<keyword evidence="4 10" id="KW-0378">Hydrolase</keyword>
<dbReference type="RefSeq" id="WP_421755252.1">
    <property type="nucleotide sequence ID" value="NZ_CACRTW010000049.1"/>
</dbReference>
<dbReference type="PANTHER" id="PTHR34353">
    <property type="entry name" value="CRISPR-ASSOCIATED ENDONUCLEASE CAS1 1"/>
    <property type="match status" value="1"/>
</dbReference>
<dbReference type="GO" id="GO:0003677">
    <property type="term" value="F:DNA binding"/>
    <property type="evidence" value="ECO:0007669"/>
    <property type="project" value="UniProtKB-KW"/>
</dbReference>
<dbReference type="Pfam" id="PF01867">
    <property type="entry name" value="Cas_Cas1"/>
    <property type="match status" value="1"/>
</dbReference>
<keyword evidence="7" id="KW-0238">DNA-binding</keyword>
<comment type="subunit">
    <text evidence="9">Homodimer, forms a heterotetramer with a Cas2 homodimer.</text>
</comment>
<keyword evidence="2" id="KW-0479">Metal-binding</keyword>
<keyword evidence="8" id="KW-0464">Manganese</keyword>
<dbReference type="InterPro" id="IPR042206">
    <property type="entry name" value="CRISPR-assoc_Cas1_C"/>
</dbReference>
<accession>A0A6N3E460</accession>
<evidence type="ECO:0000313" key="10">
    <source>
        <dbReference type="EMBL" id="VYU35422.1"/>
    </source>
</evidence>
<protein>
    <submittedName>
        <fullName evidence="10">CRISPR-associated endonuclease Cas1</fullName>
        <ecNumber evidence="10">3.1.-.-</ecNumber>
    </submittedName>
</protein>
<dbReference type="InterPro" id="IPR050646">
    <property type="entry name" value="Cas1"/>
</dbReference>
<reference evidence="10" key="1">
    <citation type="submission" date="2019-11" db="EMBL/GenBank/DDBJ databases">
        <authorList>
            <person name="Feng L."/>
        </authorList>
    </citation>
    <scope>NUCLEOTIDE SEQUENCE</scope>
    <source>
        <strain evidence="10">CaerofaciensLFYP39</strain>
    </source>
</reference>
<evidence type="ECO:0000256" key="3">
    <source>
        <dbReference type="ARBA" id="ARBA00022759"/>
    </source>
</evidence>
<keyword evidence="6" id="KW-0051">Antiviral defense</keyword>
<dbReference type="GO" id="GO:0051607">
    <property type="term" value="P:defense response to virus"/>
    <property type="evidence" value="ECO:0007669"/>
    <property type="project" value="UniProtKB-KW"/>
</dbReference>
<keyword evidence="1" id="KW-0540">Nuclease</keyword>
<name>A0A6N3E460_9ACTN</name>
<evidence type="ECO:0000256" key="8">
    <source>
        <dbReference type="ARBA" id="ARBA00023211"/>
    </source>
</evidence>
<dbReference type="GO" id="GO:0004520">
    <property type="term" value="F:DNA endonuclease activity"/>
    <property type="evidence" value="ECO:0007669"/>
    <property type="project" value="InterPro"/>
</dbReference>
<dbReference type="NCBIfam" id="TIGR03639">
    <property type="entry name" value="cas1_NMENI"/>
    <property type="match status" value="1"/>
</dbReference>
<evidence type="ECO:0000256" key="5">
    <source>
        <dbReference type="ARBA" id="ARBA00022842"/>
    </source>
</evidence>
<dbReference type="GO" id="GO:0046872">
    <property type="term" value="F:metal ion binding"/>
    <property type="evidence" value="ECO:0007669"/>
    <property type="project" value="UniProtKB-KW"/>
</dbReference>
<evidence type="ECO:0000256" key="7">
    <source>
        <dbReference type="ARBA" id="ARBA00023125"/>
    </source>
</evidence>
<organism evidence="10">
    <name type="scientific">Collinsella aerofaciens</name>
    <dbReference type="NCBI Taxonomy" id="74426"/>
    <lineage>
        <taxon>Bacteria</taxon>
        <taxon>Bacillati</taxon>
        <taxon>Actinomycetota</taxon>
        <taxon>Coriobacteriia</taxon>
        <taxon>Coriobacteriales</taxon>
        <taxon>Coriobacteriaceae</taxon>
        <taxon>Collinsella</taxon>
    </lineage>
</organism>
<dbReference type="InterPro" id="IPR019855">
    <property type="entry name" value="CRISPR-assoc_Cas1_NMENI"/>
</dbReference>
<evidence type="ECO:0000256" key="9">
    <source>
        <dbReference type="ARBA" id="ARBA00038592"/>
    </source>
</evidence>
<dbReference type="EC" id="3.1.-.-" evidence="10"/>
<gene>
    <name evidence="10" type="primary">cas1</name>
    <name evidence="10" type="ORF">CALFYP39_02106</name>
</gene>
<dbReference type="InterPro" id="IPR002729">
    <property type="entry name" value="CRISPR-assoc_Cas1"/>
</dbReference>
<dbReference type="Gene3D" id="1.20.120.920">
    <property type="entry name" value="CRISPR-associated endonuclease Cas1, C-terminal domain"/>
    <property type="match status" value="1"/>
</dbReference>
<evidence type="ECO:0000256" key="1">
    <source>
        <dbReference type="ARBA" id="ARBA00022722"/>
    </source>
</evidence>
<evidence type="ECO:0000256" key="2">
    <source>
        <dbReference type="ARBA" id="ARBA00022723"/>
    </source>
</evidence>
<evidence type="ECO:0000256" key="4">
    <source>
        <dbReference type="ARBA" id="ARBA00022801"/>
    </source>
</evidence>
<dbReference type="PANTHER" id="PTHR34353:SF2">
    <property type="entry name" value="CRISPR-ASSOCIATED ENDONUCLEASE CAS1 1"/>
    <property type="match status" value="1"/>
</dbReference>
<dbReference type="GO" id="GO:0043571">
    <property type="term" value="P:maintenance of CRISPR repeat elements"/>
    <property type="evidence" value="ECO:0007669"/>
    <property type="project" value="InterPro"/>
</dbReference>
<evidence type="ECO:0000256" key="6">
    <source>
        <dbReference type="ARBA" id="ARBA00023118"/>
    </source>
</evidence>
<dbReference type="AlphaFoldDB" id="A0A6N3E460"/>